<name>A0A840QM46_9BACI</name>
<accession>A0A840QM46</accession>
<keyword evidence="1" id="KW-1133">Transmembrane helix</keyword>
<reference evidence="2 3" key="1">
    <citation type="submission" date="2020-08" db="EMBL/GenBank/DDBJ databases">
        <title>Genomic Encyclopedia of Type Strains, Phase IV (KMG-IV): sequencing the most valuable type-strain genomes for metagenomic binning, comparative biology and taxonomic classification.</title>
        <authorList>
            <person name="Goeker M."/>
        </authorList>
    </citation>
    <scope>NUCLEOTIDE SEQUENCE [LARGE SCALE GENOMIC DNA]</scope>
    <source>
        <strain evidence="2 3">DSM 24696</strain>
    </source>
</reference>
<dbReference type="Proteomes" id="UP000551878">
    <property type="component" value="Unassembled WGS sequence"/>
</dbReference>
<evidence type="ECO:0000313" key="3">
    <source>
        <dbReference type="Proteomes" id="UP000551878"/>
    </source>
</evidence>
<keyword evidence="1" id="KW-0472">Membrane</keyword>
<evidence type="ECO:0000313" key="2">
    <source>
        <dbReference type="EMBL" id="MBB5172455.1"/>
    </source>
</evidence>
<organism evidence="2 3">
    <name type="scientific">Texcoconibacillus texcoconensis</name>
    <dbReference type="NCBI Taxonomy" id="1095777"/>
    <lineage>
        <taxon>Bacteria</taxon>
        <taxon>Bacillati</taxon>
        <taxon>Bacillota</taxon>
        <taxon>Bacilli</taxon>
        <taxon>Bacillales</taxon>
        <taxon>Bacillaceae</taxon>
        <taxon>Texcoconibacillus</taxon>
    </lineage>
</organism>
<dbReference type="AlphaFoldDB" id="A0A840QM46"/>
<comment type="caution">
    <text evidence="2">The sequence shown here is derived from an EMBL/GenBank/DDBJ whole genome shotgun (WGS) entry which is preliminary data.</text>
</comment>
<feature type="transmembrane region" description="Helical" evidence="1">
    <location>
        <begin position="223"/>
        <end position="240"/>
    </location>
</feature>
<keyword evidence="1" id="KW-0812">Transmembrane</keyword>
<dbReference type="RefSeq" id="WP_184662921.1">
    <property type="nucleotide sequence ID" value="NZ_JACHHB010000002.1"/>
</dbReference>
<sequence length="241" mass="28159">MTSAFENFFKYQRQLNELTKSPAQDMIDLHKELTASPIRDIIDEHNILFESSVITGPMCQDVIDKQNYINEALKSPTQEIFEHSPIFNDYLNIHKNMLSMPENIGVNSVVDPFRELQSFINNFGRYESHDDLESFVVISGNEEDKFTLEEIEGFVQERVELVKKEVGNVPNIDKVLEENQRHKEIIISWLEEIMKSIKESKEKDDPSVYRKTMENLKLLKEDVGVFFDLYLLGLVIYIIFT</sequence>
<protein>
    <submittedName>
        <fullName evidence="2">Uncharacterized protein</fullName>
    </submittedName>
</protein>
<gene>
    <name evidence="2" type="ORF">HNQ41_000599</name>
</gene>
<proteinExistence type="predicted"/>
<evidence type="ECO:0000256" key="1">
    <source>
        <dbReference type="SAM" id="Phobius"/>
    </source>
</evidence>
<keyword evidence="3" id="KW-1185">Reference proteome</keyword>
<dbReference type="EMBL" id="JACHHB010000002">
    <property type="protein sequence ID" value="MBB5172455.1"/>
    <property type="molecule type" value="Genomic_DNA"/>
</dbReference>